<evidence type="ECO:0000256" key="1">
    <source>
        <dbReference type="ARBA" id="ARBA00023015"/>
    </source>
</evidence>
<name>A0ABT1RZI1_9FIRM</name>
<feature type="domain" description="HTH araC/xylS-type" evidence="4">
    <location>
        <begin position="198"/>
        <end position="296"/>
    </location>
</feature>
<dbReference type="PROSITE" id="PS01124">
    <property type="entry name" value="HTH_ARAC_FAMILY_2"/>
    <property type="match status" value="1"/>
</dbReference>
<comment type="caution">
    <text evidence="5">The sequence shown here is derived from an EMBL/GenBank/DDBJ whole genome shotgun (WGS) entry which is preliminary data.</text>
</comment>
<evidence type="ECO:0000259" key="4">
    <source>
        <dbReference type="PROSITE" id="PS01124"/>
    </source>
</evidence>
<dbReference type="SUPFAM" id="SSF46689">
    <property type="entry name" value="Homeodomain-like"/>
    <property type="match status" value="2"/>
</dbReference>
<dbReference type="SUPFAM" id="SSF51215">
    <property type="entry name" value="Regulatory protein AraC"/>
    <property type="match status" value="1"/>
</dbReference>
<dbReference type="InterPro" id="IPR018060">
    <property type="entry name" value="HTH_AraC"/>
</dbReference>
<reference evidence="5 6" key="1">
    <citation type="submission" date="2022-06" db="EMBL/GenBank/DDBJ databases">
        <title>Isolation of gut microbiota from human fecal samples.</title>
        <authorList>
            <person name="Pamer E.G."/>
            <person name="Barat B."/>
            <person name="Waligurski E."/>
            <person name="Medina S."/>
            <person name="Paddock L."/>
            <person name="Mostad J."/>
        </authorList>
    </citation>
    <scope>NUCLEOTIDE SEQUENCE [LARGE SCALE GENOMIC DNA]</scope>
    <source>
        <strain evidence="5 6">DFI.9.73</strain>
    </source>
</reference>
<dbReference type="InterPro" id="IPR014710">
    <property type="entry name" value="RmlC-like_jellyroll"/>
</dbReference>
<sequence>MQYLCTFNTLPHISFMNYFAPKGEWTHFRRQNGEYILYYLVDGAMHLREGEKEYSLKAGDVFLLQPGLVHEGTKPAGCAYYFVHFSNICILPFERETVPLEGDADFFQTYEEGGEGQYDMEHCVLPKLLHIRSEKARAQIAKCFDEAIERARSGAQNYRVFWACKFLEILMAISQNSADAAFEAVNSELPARTMRRMEELTAYLNEQYMEKITGKQLEDMLGMNFDYLNRTFRKLTGKTIFQYLGRVRINRAKELLVTTDMKLAEIAMETGFSDEFYLSRQFKKYTGVSPALYSKGRMKGG</sequence>
<dbReference type="Pfam" id="PF02311">
    <property type="entry name" value="AraC_binding"/>
    <property type="match status" value="1"/>
</dbReference>
<evidence type="ECO:0000256" key="2">
    <source>
        <dbReference type="ARBA" id="ARBA00023125"/>
    </source>
</evidence>
<dbReference type="InterPro" id="IPR018062">
    <property type="entry name" value="HTH_AraC-typ_CS"/>
</dbReference>
<dbReference type="PANTHER" id="PTHR43280">
    <property type="entry name" value="ARAC-FAMILY TRANSCRIPTIONAL REGULATOR"/>
    <property type="match status" value="1"/>
</dbReference>
<dbReference type="GeneID" id="90533650"/>
<dbReference type="Gene3D" id="1.10.10.60">
    <property type="entry name" value="Homeodomain-like"/>
    <property type="match status" value="2"/>
</dbReference>
<proteinExistence type="predicted"/>
<gene>
    <name evidence="5" type="ORF">NE695_09185</name>
</gene>
<dbReference type="Pfam" id="PF12833">
    <property type="entry name" value="HTH_18"/>
    <property type="match status" value="1"/>
</dbReference>
<keyword evidence="1" id="KW-0805">Transcription regulation</keyword>
<evidence type="ECO:0000313" key="5">
    <source>
        <dbReference type="EMBL" id="MCQ4840086.1"/>
    </source>
</evidence>
<dbReference type="PANTHER" id="PTHR43280:SF28">
    <property type="entry name" value="HTH-TYPE TRANSCRIPTIONAL ACTIVATOR RHAS"/>
    <property type="match status" value="1"/>
</dbReference>
<dbReference type="PROSITE" id="PS00041">
    <property type="entry name" value="HTH_ARAC_FAMILY_1"/>
    <property type="match status" value="1"/>
</dbReference>
<evidence type="ECO:0000313" key="6">
    <source>
        <dbReference type="Proteomes" id="UP001524473"/>
    </source>
</evidence>
<evidence type="ECO:0000256" key="3">
    <source>
        <dbReference type="ARBA" id="ARBA00023163"/>
    </source>
</evidence>
<keyword evidence="6" id="KW-1185">Reference proteome</keyword>
<accession>A0ABT1RZI1</accession>
<dbReference type="Proteomes" id="UP001524473">
    <property type="component" value="Unassembled WGS sequence"/>
</dbReference>
<dbReference type="Gene3D" id="2.60.120.10">
    <property type="entry name" value="Jelly Rolls"/>
    <property type="match status" value="1"/>
</dbReference>
<keyword evidence="3" id="KW-0804">Transcription</keyword>
<dbReference type="InterPro" id="IPR037923">
    <property type="entry name" value="HTH-like"/>
</dbReference>
<dbReference type="RefSeq" id="WP_066866928.1">
    <property type="nucleotide sequence ID" value="NZ_CABKVV010000014.1"/>
</dbReference>
<dbReference type="EMBL" id="JANFZH010000018">
    <property type="protein sequence ID" value="MCQ4840086.1"/>
    <property type="molecule type" value="Genomic_DNA"/>
</dbReference>
<keyword evidence="2" id="KW-0238">DNA-binding</keyword>
<dbReference type="InterPro" id="IPR003313">
    <property type="entry name" value="AraC-bd"/>
</dbReference>
<dbReference type="SMART" id="SM00342">
    <property type="entry name" value="HTH_ARAC"/>
    <property type="match status" value="1"/>
</dbReference>
<dbReference type="InterPro" id="IPR009057">
    <property type="entry name" value="Homeodomain-like_sf"/>
</dbReference>
<organism evidence="5 6">
    <name type="scientific">Neglectibacter timonensis</name>
    <dbReference type="NCBI Taxonomy" id="1776382"/>
    <lineage>
        <taxon>Bacteria</taxon>
        <taxon>Bacillati</taxon>
        <taxon>Bacillota</taxon>
        <taxon>Clostridia</taxon>
        <taxon>Eubacteriales</taxon>
        <taxon>Oscillospiraceae</taxon>
        <taxon>Neglectibacter</taxon>
    </lineage>
</organism>
<protein>
    <submittedName>
        <fullName evidence="5">AraC family transcriptional regulator</fullName>
    </submittedName>
</protein>